<dbReference type="Pfam" id="PF01817">
    <property type="entry name" value="CM_2"/>
    <property type="match status" value="1"/>
</dbReference>
<protein>
    <submittedName>
        <fullName evidence="2">Chorismate mutase</fullName>
    </submittedName>
</protein>
<feature type="domain" description="Chorismate mutase" evidence="1">
    <location>
        <begin position="1"/>
        <end position="88"/>
    </location>
</feature>
<dbReference type="RefSeq" id="WP_216631958.1">
    <property type="nucleotide sequence ID" value="NZ_JAHLQN010000001.1"/>
</dbReference>
<dbReference type="PROSITE" id="PS51168">
    <property type="entry name" value="CHORISMATE_MUT_2"/>
    <property type="match status" value="1"/>
</dbReference>
<proteinExistence type="predicted"/>
<organism evidence="2 3">
    <name type="scientific">Dysosmobacter acutus</name>
    <dbReference type="NCBI Taxonomy" id="2841504"/>
    <lineage>
        <taxon>Bacteria</taxon>
        <taxon>Bacillati</taxon>
        <taxon>Bacillota</taxon>
        <taxon>Clostridia</taxon>
        <taxon>Eubacteriales</taxon>
        <taxon>Oscillospiraceae</taxon>
        <taxon>Dysosmobacter</taxon>
    </lineage>
</organism>
<sequence length="90" mass="10750">MQELDKLRLELDVIDEQIVTLFEQRMAISTRMGVLKNEGGIEVWNEAREAAKVRNREKMLRNRSLTAYVDKLFETILELSRQRQEEQQDR</sequence>
<dbReference type="EMBL" id="JAHLQN010000001">
    <property type="protein sequence ID" value="MBU5626477.1"/>
    <property type="molecule type" value="Genomic_DNA"/>
</dbReference>
<dbReference type="Proteomes" id="UP000787672">
    <property type="component" value="Unassembled WGS sequence"/>
</dbReference>
<reference evidence="2 3" key="1">
    <citation type="submission" date="2021-06" db="EMBL/GenBank/DDBJ databases">
        <authorList>
            <person name="Sun Q."/>
            <person name="Li D."/>
        </authorList>
    </citation>
    <scope>NUCLEOTIDE SEQUENCE [LARGE SCALE GENOMIC DNA]</scope>
    <source>
        <strain evidence="2 3">MSJ-2</strain>
    </source>
</reference>
<keyword evidence="3" id="KW-1185">Reference proteome</keyword>
<comment type="caution">
    <text evidence="2">The sequence shown here is derived from an EMBL/GenBank/DDBJ whole genome shotgun (WGS) entry which is preliminary data.</text>
</comment>
<name>A0ABS6F859_9FIRM</name>
<evidence type="ECO:0000313" key="2">
    <source>
        <dbReference type="EMBL" id="MBU5626477.1"/>
    </source>
</evidence>
<dbReference type="SMART" id="SM00830">
    <property type="entry name" value="CM_2"/>
    <property type="match status" value="1"/>
</dbReference>
<evidence type="ECO:0000259" key="1">
    <source>
        <dbReference type="PROSITE" id="PS51168"/>
    </source>
</evidence>
<gene>
    <name evidence="2" type="ORF">KQI82_06010</name>
</gene>
<accession>A0ABS6F859</accession>
<dbReference type="InterPro" id="IPR002701">
    <property type="entry name" value="CM_II_prokaryot"/>
</dbReference>
<evidence type="ECO:0000313" key="3">
    <source>
        <dbReference type="Proteomes" id="UP000787672"/>
    </source>
</evidence>